<keyword evidence="1" id="KW-0132">Cell division</keyword>
<keyword evidence="3" id="KW-0131">Cell cycle</keyword>
<evidence type="ECO:0000256" key="1">
    <source>
        <dbReference type="ARBA" id="ARBA00022618"/>
    </source>
</evidence>
<dbReference type="GO" id="GO:0051301">
    <property type="term" value="P:cell division"/>
    <property type="evidence" value="ECO:0007669"/>
    <property type="project" value="UniProtKB-KW"/>
</dbReference>
<evidence type="ECO:0000313" key="6">
    <source>
        <dbReference type="EMBL" id="KDR14730.1"/>
    </source>
</evidence>
<dbReference type="Pfam" id="PF00134">
    <property type="entry name" value="Cyclin_N"/>
    <property type="match status" value="1"/>
</dbReference>
<proteinExistence type="inferred from homology"/>
<dbReference type="InterPro" id="IPR013763">
    <property type="entry name" value="Cyclin-like_dom"/>
</dbReference>
<evidence type="ECO:0000256" key="2">
    <source>
        <dbReference type="ARBA" id="ARBA00023127"/>
    </source>
</evidence>
<dbReference type="PROSITE" id="PS00292">
    <property type="entry name" value="CYCLINS"/>
    <property type="match status" value="1"/>
</dbReference>
<dbReference type="InterPro" id="IPR048258">
    <property type="entry name" value="Cyclins_cyclin-box"/>
</dbReference>
<protein>
    <submittedName>
        <fullName evidence="6">G1/S-specific cyclin-D2</fullName>
    </submittedName>
</protein>
<sequence>MDLLCAERLADCRLAERDRVIFEDMRVLQNLLDLETVYTPTCNYFGTVQKDIQPFMRKVVSTWMLEVCEEQQCEDQVFPLAVNFLDRFLCICVISRRQLQLVAAVCLLLASKIRQCNSLSVDQLCYYTDHSITPEEIKNWELLVLSKLQWIVTAVTGFDYVDHVLERVDWSKESPLIRRHAHTLVGLCYTGSAMNRINDASGFLGEQQG</sequence>
<dbReference type="Gene3D" id="1.10.472.10">
    <property type="entry name" value="Cyclin-like"/>
    <property type="match status" value="2"/>
</dbReference>
<dbReference type="OMA" id="QLCYYTD"/>
<dbReference type="EMBL" id="KK852866">
    <property type="protein sequence ID" value="KDR14730.1"/>
    <property type="molecule type" value="Genomic_DNA"/>
</dbReference>
<organism evidence="6 7">
    <name type="scientific">Zootermopsis nevadensis</name>
    <name type="common">Dampwood termite</name>
    <dbReference type="NCBI Taxonomy" id="136037"/>
    <lineage>
        <taxon>Eukaryota</taxon>
        <taxon>Metazoa</taxon>
        <taxon>Ecdysozoa</taxon>
        <taxon>Arthropoda</taxon>
        <taxon>Hexapoda</taxon>
        <taxon>Insecta</taxon>
        <taxon>Pterygota</taxon>
        <taxon>Neoptera</taxon>
        <taxon>Polyneoptera</taxon>
        <taxon>Dictyoptera</taxon>
        <taxon>Blattodea</taxon>
        <taxon>Blattoidea</taxon>
        <taxon>Termitoidae</taxon>
        <taxon>Termopsidae</taxon>
        <taxon>Zootermopsis</taxon>
    </lineage>
</organism>
<evidence type="ECO:0000256" key="4">
    <source>
        <dbReference type="RuleBase" id="RU000383"/>
    </source>
</evidence>
<dbReference type="STRING" id="136037.A0A067QWL7"/>
<dbReference type="SUPFAM" id="SSF47954">
    <property type="entry name" value="Cyclin-like"/>
    <property type="match status" value="1"/>
</dbReference>
<feature type="domain" description="Cyclin-like" evidence="5">
    <location>
        <begin position="62"/>
        <end position="146"/>
    </location>
</feature>
<dbReference type="InterPro" id="IPR036915">
    <property type="entry name" value="Cyclin-like_sf"/>
</dbReference>
<dbReference type="InParanoid" id="A0A067QWL7"/>
<reference evidence="6 7" key="1">
    <citation type="journal article" date="2014" name="Nat. Commun.">
        <title>Molecular traces of alternative social organization in a termite genome.</title>
        <authorList>
            <person name="Terrapon N."/>
            <person name="Li C."/>
            <person name="Robertson H.M."/>
            <person name="Ji L."/>
            <person name="Meng X."/>
            <person name="Booth W."/>
            <person name="Chen Z."/>
            <person name="Childers C.P."/>
            <person name="Glastad K.M."/>
            <person name="Gokhale K."/>
            <person name="Gowin J."/>
            <person name="Gronenberg W."/>
            <person name="Hermansen R.A."/>
            <person name="Hu H."/>
            <person name="Hunt B.G."/>
            <person name="Huylmans A.K."/>
            <person name="Khalil S.M."/>
            <person name="Mitchell R.D."/>
            <person name="Munoz-Torres M.C."/>
            <person name="Mustard J.A."/>
            <person name="Pan H."/>
            <person name="Reese J.T."/>
            <person name="Scharf M.E."/>
            <person name="Sun F."/>
            <person name="Vogel H."/>
            <person name="Xiao J."/>
            <person name="Yang W."/>
            <person name="Yang Z."/>
            <person name="Yang Z."/>
            <person name="Zhou J."/>
            <person name="Zhu J."/>
            <person name="Brent C.S."/>
            <person name="Elsik C.G."/>
            <person name="Goodisman M.A."/>
            <person name="Liberles D.A."/>
            <person name="Roe R.M."/>
            <person name="Vargo E.L."/>
            <person name="Vilcinskas A."/>
            <person name="Wang J."/>
            <person name="Bornberg-Bauer E."/>
            <person name="Korb J."/>
            <person name="Zhang G."/>
            <person name="Liebig J."/>
        </authorList>
    </citation>
    <scope>NUCLEOTIDE SEQUENCE [LARGE SCALE GENOMIC DNA]</scope>
    <source>
        <tissue evidence="6">Whole organism</tissue>
    </source>
</reference>
<evidence type="ECO:0000313" key="7">
    <source>
        <dbReference type="Proteomes" id="UP000027135"/>
    </source>
</evidence>
<accession>A0A067QWL7</accession>
<dbReference type="GO" id="GO:0000278">
    <property type="term" value="P:mitotic cell cycle"/>
    <property type="evidence" value="ECO:0007669"/>
    <property type="project" value="UniProtKB-ARBA"/>
</dbReference>
<keyword evidence="7" id="KW-1185">Reference proteome</keyword>
<dbReference type="eggNOG" id="KOG0656">
    <property type="taxonomic scope" value="Eukaryota"/>
</dbReference>
<dbReference type="PANTHER" id="PTHR10177">
    <property type="entry name" value="CYCLINS"/>
    <property type="match status" value="1"/>
</dbReference>
<dbReference type="FunFam" id="1.10.472.10:FF:000003">
    <property type="entry name" value="G1/S-specific cyclin-D2"/>
    <property type="match status" value="1"/>
</dbReference>
<gene>
    <name evidence="6" type="ORF">L798_11658</name>
</gene>
<dbReference type="AlphaFoldDB" id="A0A067QWL7"/>
<keyword evidence="2 4" id="KW-0195">Cyclin</keyword>
<evidence type="ECO:0000259" key="5">
    <source>
        <dbReference type="SMART" id="SM00385"/>
    </source>
</evidence>
<dbReference type="Proteomes" id="UP000027135">
    <property type="component" value="Unassembled WGS sequence"/>
</dbReference>
<name>A0A067QWL7_ZOONE</name>
<dbReference type="SMART" id="SM00385">
    <property type="entry name" value="CYCLIN"/>
    <property type="match status" value="1"/>
</dbReference>
<comment type="similarity">
    <text evidence="4">Belongs to the cyclin family.</text>
</comment>
<dbReference type="InterPro" id="IPR039361">
    <property type="entry name" value="Cyclin"/>
</dbReference>
<dbReference type="InterPro" id="IPR006671">
    <property type="entry name" value="Cyclin_N"/>
</dbReference>
<evidence type="ECO:0000256" key="3">
    <source>
        <dbReference type="ARBA" id="ARBA00023306"/>
    </source>
</evidence>